<dbReference type="PROSITE" id="PS50921">
    <property type="entry name" value="ANTAR"/>
    <property type="match status" value="1"/>
</dbReference>
<evidence type="ECO:0000256" key="1">
    <source>
        <dbReference type="ARBA" id="ARBA00022679"/>
    </source>
</evidence>
<dbReference type="InterPro" id="IPR036388">
    <property type="entry name" value="WH-like_DNA-bd_sf"/>
</dbReference>
<dbReference type="InterPro" id="IPR011006">
    <property type="entry name" value="CheY-like_superfamily"/>
</dbReference>
<dbReference type="InterPro" id="IPR029016">
    <property type="entry name" value="GAF-like_dom_sf"/>
</dbReference>
<dbReference type="SUPFAM" id="SSF55781">
    <property type="entry name" value="GAF domain-like"/>
    <property type="match status" value="1"/>
</dbReference>
<keyword evidence="1" id="KW-0808">Transferase</keyword>
<reference evidence="6" key="1">
    <citation type="submission" date="2021-06" db="EMBL/GenBank/DDBJ databases">
        <authorList>
            <person name="Arsene-Ploetze F."/>
        </authorList>
    </citation>
    <scope>NUCLEOTIDE SEQUENCE</scope>
    <source>
        <strain evidence="6">SBRY1</strain>
    </source>
</reference>
<keyword evidence="2" id="KW-0418">Kinase</keyword>
<dbReference type="RefSeq" id="WP_205042247.1">
    <property type="nucleotide sequence ID" value="NZ_CAJVAX010000012.1"/>
</dbReference>
<dbReference type="PIRSF" id="PIRSF036625">
    <property type="entry name" value="GAF_ANTAR"/>
    <property type="match status" value="1"/>
</dbReference>
<keyword evidence="7" id="KW-1185">Reference proteome</keyword>
<dbReference type="EMBL" id="CAJVAX010000012">
    <property type="protein sequence ID" value="CAG7624754.1"/>
    <property type="molecule type" value="Genomic_DNA"/>
</dbReference>
<dbReference type="Gene3D" id="3.30.450.40">
    <property type="match status" value="1"/>
</dbReference>
<dbReference type="Pfam" id="PF13185">
    <property type="entry name" value="GAF_2"/>
    <property type="match status" value="1"/>
</dbReference>
<sequence length="242" mass="25397">MHGDLPDGSTAAGGLLADTLVELADTLGDEGEPDAPLRRLAGRTVRLTGVAAAGLLLAEEGGDIRVVGASCEPARLLSAVGPGPDCFRSGTDVAVADLGRDRGPLPRDFVRRARASGYAAVFAVPVRHREEVLGALVLYRAAPGPLPERSAAVARSLADAAAIGVLQRRTRRRHQLLAAQLQTALDSRIAVEQVKGVLAERWHVSLDDAFALLRAHARHHQIRIADLATSILSGSTTLPPPP</sequence>
<accession>A0A9W4GYT9</accession>
<protein>
    <submittedName>
        <fullName evidence="6">GAF domain-containing protein</fullName>
    </submittedName>
</protein>
<evidence type="ECO:0000259" key="5">
    <source>
        <dbReference type="PROSITE" id="PS50921"/>
    </source>
</evidence>
<dbReference type="InterPro" id="IPR003018">
    <property type="entry name" value="GAF"/>
</dbReference>
<dbReference type="Gene3D" id="1.10.10.10">
    <property type="entry name" value="Winged helix-like DNA-binding domain superfamily/Winged helix DNA-binding domain"/>
    <property type="match status" value="1"/>
</dbReference>
<dbReference type="SMART" id="SM00065">
    <property type="entry name" value="GAF"/>
    <property type="match status" value="1"/>
</dbReference>
<evidence type="ECO:0000256" key="2">
    <source>
        <dbReference type="ARBA" id="ARBA00022777"/>
    </source>
</evidence>
<evidence type="ECO:0000313" key="6">
    <source>
        <dbReference type="EMBL" id="CAG7624754.1"/>
    </source>
</evidence>
<dbReference type="Proteomes" id="UP001153328">
    <property type="component" value="Unassembled WGS sequence"/>
</dbReference>
<dbReference type="SMART" id="SM01012">
    <property type="entry name" value="ANTAR"/>
    <property type="match status" value="1"/>
</dbReference>
<evidence type="ECO:0000256" key="4">
    <source>
        <dbReference type="ARBA" id="ARBA00023163"/>
    </source>
</evidence>
<comment type="caution">
    <text evidence="6">The sequence shown here is derived from an EMBL/GenBank/DDBJ whole genome shotgun (WGS) entry which is preliminary data.</text>
</comment>
<dbReference type="Pfam" id="PF03861">
    <property type="entry name" value="ANTAR"/>
    <property type="match status" value="1"/>
</dbReference>
<evidence type="ECO:0000313" key="7">
    <source>
        <dbReference type="Proteomes" id="UP001153328"/>
    </source>
</evidence>
<evidence type="ECO:0000256" key="3">
    <source>
        <dbReference type="ARBA" id="ARBA00023015"/>
    </source>
</evidence>
<organism evidence="6 7">
    <name type="scientific">Actinacidiphila bryophytorum</name>
    <dbReference type="NCBI Taxonomy" id="1436133"/>
    <lineage>
        <taxon>Bacteria</taxon>
        <taxon>Bacillati</taxon>
        <taxon>Actinomycetota</taxon>
        <taxon>Actinomycetes</taxon>
        <taxon>Kitasatosporales</taxon>
        <taxon>Streptomycetaceae</taxon>
        <taxon>Actinacidiphila</taxon>
    </lineage>
</organism>
<dbReference type="GO" id="GO:0016301">
    <property type="term" value="F:kinase activity"/>
    <property type="evidence" value="ECO:0007669"/>
    <property type="project" value="UniProtKB-KW"/>
</dbReference>
<dbReference type="GO" id="GO:0003723">
    <property type="term" value="F:RNA binding"/>
    <property type="evidence" value="ECO:0007669"/>
    <property type="project" value="InterPro"/>
</dbReference>
<dbReference type="InterPro" id="IPR012074">
    <property type="entry name" value="GAF_ANTAR"/>
</dbReference>
<keyword evidence="3" id="KW-0805">Transcription regulation</keyword>
<proteinExistence type="predicted"/>
<gene>
    <name evidence="6" type="ORF">SBRY_20086</name>
</gene>
<dbReference type="InterPro" id="IPR005561">
    <property type="entry name" value="ANTAR"/>
</dbReference>
<feature type="domain" description="ANTAR" evidence="5">
    <location>
        <begin position="171"/>
        <end position="232"/>
    </location>
</feature>
<name>A0A9W4GYT9_9ACTN</name>
<keyword evidence="4" id="KW-0804">Transcription</keyword>
<dbReference type="SUPFAM" id="SSF52172">
    <property type="entry name" value="CheY-like"/>
    <property type="match status" value="1"/>
</dbReference>
<dbReference type="AlphaFoldDB" id="A0A9W4GYT9"/>